<dbReference type="EMBL" id="NHSJ01000034">
    <property type="protein sequence ID" value="PPQ32771.1"/>
    <property type="molecule type" value="Genomic_DNA"/>
</dbReference>
<keyword evidence="2" id="KW-0808">Transferase</keyword>
<evidence type="ECO:0000313" key="2">
    <source>
        <dbReference type="EMBL" id="PPQ32771.1"/>
    </source>
</evidence>
<dbReference type="Gene3D" id="3.40.50.150">
    <property type="entry name" value="Vaccinia Virus protein VP39"/>
    <property type="match status" value="1"/>
</dbReference>
<accession>A0A2S6NDU1</accession>
<comment type="caution">
    <text evidence="2">The sequence shown here is derived from an EMBL/GenBank/DDBJ whole genome shotgun (WGS) entry which is preliminary data.</text>
</comment>
<dbReference type="InterPro" id="IPR029063">
    <property type="entry name" value="SAM-dependent_MTases_sf"/>
</dbReference>
<dbReference type="GO" id="GO:0008168">
    <property type="term" value="F:methyltransferase activity"/>
    <property type="evidence" value="ECO:0007669"/>
    <property type="project" value="UniProtKB-KW"/>
</dbReference>
<keyword evidence="3" id="KW-1185">Reference proteome</keyword>
<evidence type="ECO:0000259" key="1">
    <source>
        <dbReference type="Pfam" id="PF05050"/>
    </source>
</evidence>
<dbReference type="SUPFAM" id="SSF53335">
    <property type="entry name" value="S-adenosyl-L-methionine-dependent methyltransferases"/>
    <property type="match status" value="1"/>
</dbReference>
<evidence type="ECO:0000313" key="3">
    <source>
        <dbReference type="Proteomes" id="UP000239089"/>
    </source>
</evidence>
<dbReference type="GO" id="GO:0032259">
    <property type="term" value="P:methylation"/>
    <property type="evidence" value="ECO:0007669"/>
    <property type="project" value="UniProtKB-KW"/>
</dbReference>
<dbReference type="AlphaFoldDB" id="A0A2S6NDU1"/>
<sequence length="217" mass="24688">MAESNVDLIVREHFFKNADKGIFLEVGAAHPDWLSVSASFRAAGWRIIPIEPNPEFCRLHRQRGYEILEYACGDHDQDDVSFTVVDTSGVIYDGAPITYESYSSLGMRGDYLKQFHRDAPVGNYKIMPISVKMRRLDGILAAHAADVTQIDIVSVDVEGWELEVMKGLDMDRFKPKVLVIENLFNASEYREFFAERGYQLWNCLAPNDIYVRTDAAL</sequence>
<protein>
    <submittedName>
        <fullName evidence="2">FkbM family methyltransferase</fullName>
    </submittedName>
</protein>
<dbReference type="RefSeq" id="WP_104506542.1">
    <property type="nucleotide sequence ID" value="NZ_JACIGC010000007.1"/>
</dbReference>
<dbReference type="NCBIfam" id="TIGR01444">
    <property type="entry name" value="fkbM_fam"/>
    <property type="match status" value="1"/>
</dbReference>
<organism evidence="2 3">
    <name type="scientific">Rhodoblastus sphagnicola</name>
    <dbReference type="NCBI Taxonomy" id="333368"/>
    <lineage>
        <taxon>Bacteria</taxon>
        <taxon>Pseudomonadati</taxon>
        <taxon>Pseudomonadota</taxon>
        <taxon>Alphaproteobacteria</taxon>
        <taxon>Hyphomicrobiales</taxon>
        <taxon>Rhodoblastaceae</taxon>
        <taxon>Rhodoblastus</taxon>
    </lineage>
</organism>
<dbReference type="InterPro" id="IPR006342">
    <property type="entry name" value="FkbM_mtfrase"/>
</dbReference>
<dbReference type="Proteomes" id="UP000239089">
    <property type="component" value="Unassembled WGS sequence"/>
</dbReference>
<proteinExistence type="predicted"/>
<feature type="domain" description="Methyltransferase FkbM" evidence="1">
    <location>
        <begin position="25"/>
        <end position="200"/>
    </location>
</feature>
<reference evidence="2 3" key="1">
    <citation type="journal article" date="2018" name="Arch. Microbiol.">
        <title>New insights into the metabolic potential of the phototrophic purple bacterium Rhodopila globiformis DSM 161(T) from its draft genome sequence and evidence for a vanadium-dependent nitrogenase.</title>
        <authorList>
            <person name="Imhoff J.F."/>
            <person name="Rahn T."/>
            <person name="Kunzel S."/>
            <person name="Neulinger S.C."/>
        </authorList>
    </citation>
    <scope>NUCLEOTIDE SEQUENCE [LARGE SCALE GENOMIC DNA]</scope>
    <source>
        <strain evidence="2 3">DSM 16996</strain>
    </source>
</reference>
<dbReference type="OrthoDB" id="938855at2"/>
<gene>
    <name evidence="2" type="ORF">CCR94_03790</name>
</gene>
<dbReference type="Pfam" id="PF05050">
    <property type="entry name" value="Methyltransf_21"/>
    <property type="match status" value="1"/>
</dbReference>
<keyword evidence="2" id="KW-0489">Methyltransferase</keyword>
<name>A0A2S6NDU1_9HYPH</name>